<evidence type="ECO:0000256" key="15">
    <source>
        <dbReference type="ARBA" id="ARBA00048176"/>
    </source>
</evidence>
<reference evidence="18 19" key="1">
    <citation type="submission" date="2017-05" db="EMBL/GenBank/DDBJ databases">
        <title>Genomic insights into alkan degradation activity of Oleiphilus messinensis.</title>
        <authorList>
            <person name="Kozyavkin S.A."/>
            <person name="Slesarev A.I."/>
            <person name="Golyshin P.N."/>
            <person name="Korzhenkov A."/>
            <person name="Golyshina O.N."/>
            <person name="Toshchakov S.V."/>
        </authorList>
    </citation>
    <scope>NUCLEOTIDE SEQUENCE [LARGE SCALE GENOMIC DNA]</scope>
    <source>
        <strain evidence="18 19">ME102</strain>
    </source>
</reference>
<dbReference type="GO" id="GO:0036376">
    <property type="term" value="P:sodium ion export across plasma membrane"/>
    <property type="evidence" value="ECO:0007669"/>
    <property type="project" value="InterPro"/>
</dbReference>
<dbReference type="GO" id="GO:0015081">
    <property type="term" value="F:sodium ion transmembrane transporter activity"/>
    <property type="evidence" value="ECO:0007669"/>
    <property type="project" value="UniProtKB-UniRule"/>
</dbReference>
<comment type="subunit">
    <text evidence="5 16">Heterotrimer of an alpha, a beta and a gamma subunit.</text>
</comment>
<protein>
    <recommendedName>
        <fullName evidence="16">Probable oxaloacetate decarboxylase gamma chain</fullName>
        <ecNumber evidence="16">7.2.4.2</ecNumber>
    </recommendedName>
</protein>
<evidence type="ECO:0000313" key="18">
    <source>
        <dbReference type="EMBL" id="ARU57603.1"/>
    </source>
</evidence>
<evidence type="ECO:0000256" key="14">
    <source>
        <dbReference type="ARBA" id="ARBA00023201"/>
    </source>
</evidence>
<evidence type="ECO:0000313" key="19">
    <source>
        <dbReference type="Proteomes" id="UP000196027"/>
    </source>
</evidence>
<comment type="similarity">
    <text evidence="4 16 17">Belongs to the OadG family.</text>
</comment>
<evidence type="ECO:0000256" key="16">
    <source>
        <dbReference type="HAMAP-Rule" id="MF_00404"/>
    </source>
</evidence>
<keyword evidence="13 16" id="KW-0472">Membrane</keyword>
<comment type="catalytic activity">
    <reaction evidence="15 16 17">
        <text>oxaloacetate + 2 Na(+)(in) + H(+) = pyruvate + 2 Na(+)(out) + CO2</text>
        <dbReference type="Rhea" id="RHEA:57724"/>
        <dbReference type="ChEBI" id="CHEBI:15361"/>
        <dbReference type="ChEBI" id="CHEBI:15378"/>
        <dbReference type="ChEBI" id="CHEBI:16452"/>
        <dbReference type="ChEBI" id="CHEBI:16526"/>
        <dbReference type="ChEBI" id="CHEBI:29101"/>
        <dbReference type="EC" id="7.2.4.2"/>
    </reaction>
</comment>
<dbReference type="EMBL" id="CP021425">
    <property type="protein sequence ID" value="ARU57603.1"/>
    <property type="molecule type" value="Genomic_DNA"/>
</dbReference>
<keyword evidence="19" id="KW-1185">Reference proteome</keyword>
<evidence type="ECO:0000256" key="6">
    <source>
        <dbReference type="ARBA" id="ARBA00022448"/>
    </source>
</evidence>
<dbReference type="KEGG" id="ome:OLMES_3573"/>
<evidence type="ECO:0000256" key="3">
    <source>
        <dbReference type="ARBA" id="ARBA00004162"/>
    </source>
</evidence>
<comment type="cofactor">
    <cofactor evidence="1 16 17">
        <name>Na(+)</name>
        <dbReference type="ChEBI" id="CHEBI:29101"/>
    </cofactor>
</comment>
<evidence type="ECO:0000256" key="9">
    <source>
        <dbReference type="ARBA" id="ARBA00022967"/>
    </source>
</evidence>
<gene>
    <name evidence="16" type="primary">oadG</name>
    <name evidence="18" type="ORF">OLMES_3573</name>
</gene>
<evidence type="ECO:0000256" key="12">
    <source>
        <dbReference type="ARBA" id="ARBA00023065"/>
    </source>
</evidence>
<keyword evidence="6 16" id="KW-0813">Transport</keyword>
<evidence type="ECO:0000256" key="1">
    <source>
        <dbReference type="ARBA" id="ARBA00001959"/>
    </source>
</evidence>
<dbReference type="Pfam" id="PF04277">
    <property type="entry name" value="OAD_gamma"/>
    <property type="match status" value="1"/>
</dbReference>
<organism evidence="18 19">
    <name type="scientific">Oleiphilus messinensis</name>
    <dbReference type="NCBI Taxonomy" id="141451"/>
    <lineage>
        <taxon>Bacteria</taxon>
        <taxon>Pseudomonadati</taxon>
        <taxon>Pseudomonadota</taxon>
        <taxon>Gammaproteobacteria</taxon>
        <taxon>Oceanospirillales</taxon>
        <taxon>Oleiphilaceae</taxon>
        <taxon>Oleiphilus</taxon>
    </lineage>
</organism>
<evidence type="ECO:0000256" key="10">
    <source>
        <dbReference type="ARBA" id="ARBA00022989"/>
    </source>
</evidence>
<dbReference type="NCBIfam" id="TIGR01195">
    <property type="entry name" value="oadG_fam"/>
    <property type="match status" value="1"/>
</dbReference>
<evidence type="ECO:0000256" key="8">
    <source>
        <dbReference type="ARBA" id="ARBA00022692"/>
    </source>
</evidence>
<evidence type="ECO:0000256" key="7">
    <source>
        <dbReference type="ARBA" id="ARBA00022475"/>
    </source>
</evidence>
<evidence type="ECO:0000256" key="13">
    <source>
        <dbReference type="ARBA" id="ARBA00023136"/>
    </source>
</evidence>
<dbReference type="GO" id="GO:0005886">
    <property type="term" value="C:plasma membrane"/>
    <property type="evidence" value="ECO:0007669"/>
    <property type="project" value="UniProtKB-SubCell"/>
</dbReference>
<comment type="subcellular location">
    <subcellularLocation>
        <location evidence="3 16 17">Cell membrane</location>
        <topology evidence="3 16 17">Single-pass membrane protein</topology>
    </subcellularLocation>
</comment>
<dbReference type="RefSeq" id="WP_087462477.1">
    <property type="nucleotide sequence ID" value="NZ_CP021425.1"/>
</dbReference>
<dbReference type="EC" id="7.2.4.2" evidence="16"/>
<dbReference type="Proteomes" id="UP000196027">
    <property type="component" value="Chromosome"/>
</dbReference>
<dbReference type="GO" id="GO:0015451">
    <property type="term" value="F:decarboxylation-driven active transmembrane transporter activity"/>
    <property type="evidence" value="ECO:0007669"/>
    <property type="project" value="UniProtKB-EC"/>
</dbReference>
<sequence length="80" mass="8587">MSNLMSQAFELMIVGMGFVFVFLVILIFATTAMSKVAAKLTPPAPQLPATPKQTASPADDAQLLAVISAAVQKYRSHHKK</sequence>
<name>A0A1Y0IDZ1_9GAMM</name>
<dbReference type="InterPro" id="IPR023424">
    <property type="entry name" value="OadG"/>
</dbReference>
<keyword evidence="10 16" id="KW-1133">Transmembrane helix</keyword>
<dbReference type="HAMAP" id="MF_00404">
    <property type="entry name" value="OadG"/>
    <property type="match status" value="1"/>
</dbReference>
<comment type="function">
    <text evidence="2 16 17">Catalyzes the decarboxylation of oxaloacetate coupled to Na(+) translocation.</text>
</comment>
<dbReference type="InterPro" id="IPR005899">
    <property type="entry name" value="Na_pump_deCOase"/>
</dbReference>
<evidence type="ECO:0000256" key="5">
    <source>
        <dbReference type="ARBA" id="ARBA00011869"/>
    </source>
</evidence>
<dbReference type="AlphaFoldDB" id="A0A1Y0IDZ1"/>
<evidence type="ECO:0000256" key="17">
    <source>
        <dbReference type="RuleBase" id="RU004278"/>
    </source>
</evidence>
<keyword evidence="12 16" id="KW-0406">Ion transport</keyword>
<keyword evidence="7 16" id="KW-1003">Cell membrane</keyword>
<evidence type="ECO:0000256" key="4">
    <source>
        <dbReference type="ARBA" id="ARBA00005844"/>
    </source>
</evidence>
<dbReference type="GO" id="GO:0008948">
    <property type="term" value="F:oxaloacetate decarboxylase activity"/>
    <property type="evidence" value="ECO:0007669"/>
    <property type="project" value="UniProtKB-UniRule"/>
</dbReference>
<keyword evidence="14 16" id="KW-0739">Sodium transport</keyword>
<keyword evidence="9 16" id="KW-1278">Translocase</keyword>
<accession>A0A1Y0IDZ1</accession>
<dbReference type="NCBIfam" id="NF040909">
    <property type="entry name" value="OadG_rel_small"/>
    <property type="match status" value="1"/>
</dbReference>
<proteinExistence type="inferred from homology"/>
<keyword evidence="11 16" id="KW-0915">Sodium</keyword>
<evidence type="ECO:0000256" key="2">
    <source>
        <dbReference type="ARBA" id="ARBA00003002"/>
    </source>
</evidence>
<keyword evidence="8 16" id="KW-0812">Transmembrane</keyword>
<evidence type="ECO:0000256" key="11">
    <source>
        <dbReference type="ARBA" id="ARBA00023053"/>
    </source>
</evidence>